<keyword evidence="2" id="KW-1185">Reference proteome</keyword>
<organism evidence="1 2">
    <name type="scientific">Trichonephila clavata</name>
    <name type="common">Joro spider</name>
    <name type="synonym">Nephila clavata</name>
    <dbReference type="NCBI Taxonomy" id="2740835"/>
    <lineage>
        <taxon>Eukaryota</taxon>
        <taxon>Metazoa</taxon>
        <taxon>Ecdysozoa</taxon>
        <taxon>Arthropoda</taxon>
        <taxon>Chelicerata</taxon>
        <taxon>Arachnida</taxon>
        <taxon>Araneae</taxon>
        <taxon>Araneomorphae</taxon>
        <taxon>Entelegynae</taxon>
        <taxon>Araneoidea</taxon>
        <taxon>Nephilidae</taxon>
        <taxon>Trichonephila</taxon>
    </lineage>
</organism>
<sequence length="55" mass="6042">MNQSKSSSVLEAGSTRMVCTERSSSKISKFQPPLAKLIVMSKKYVKIASQTLAKH</sequence>
<name>A0A8X6HCU7_TRICU</name>
<protein>
    <submittedName>
        <fullName evidence="1">Uncharacterized protein</fullName>
    </submittedName>
</protein>
<evidence type="ECO:0000313" key="2">
    <source>
        <dbReference type="Proteomes" id="UP000887116"/>
    </source>
</evidence>
<dbReference type="Proteomes" id="UP000887116">
    <property type="component" value="Unassembled WGS sequence"/>
</dbReference>
<dbReference type="EMBL" id="BMAO01008121">
    <property type="protein sequence ID" value="GFR21028.1"/>
    <property type="molecule type" value="Genomic_DNA"/>
</dbReference>
<dbReference type="AlphaFoldDB" id="A0A8X6HCU7"/>
<gene>
    <name evidence="1" type="ORF">TNCT_335071</name>
</gene>
<accession>A0A8X6HCU7</accession>
<comment type="caution">
    <text evidence="1">The sequence shown here is derived from an EMBL/GenBank/DDBJ whole genome shotgun (WGS) entry which is preliminary data.</text>
</comment>
<proteinExistence type="predicted"/>
<reference evidence="1" key="1">
    <citation type="submission" date="2020-07" db="EMBL/GenBank/DDBJ databases">
        <title>Multicomponent nature underlies the extraordinary mechanical properties of spider dragline silk.</title>
        <authorList>
            <person name="Kono N."/>
            <person name="Nakamura H."/>
            <person name="Mori M."/>
            <person name="Yoshida Y."/>
            <person name="Ohtoshi R."/>
            <person name="Malay A.D."/>
            <person name="Moran D.A.P."/>
            <person name="Tomita M."/>
            <person name="Numata K."/>
            <person name="Arakawa K."/>
        </authorList>
    </citation>
    <scope>NUCLEOTIDE SEQUENCE</scope>
</reference>
<evidence type="ECO:0000313" key="1">
    <source>
        <dbReference type="EMBL" id="GFR21028.1"/>
    </source>
</evidence>
<feature type="non-terminal residue" evidence="1">
    <location>
        <position position="55"/>
    </location>
</feature>